<sequence>MKCECNTPRCSVCTDPKSYEFDSLIKLWKQFSMETRESRKALDGNYFNPQFNDFVLWLDGDFEYKTDDFEDEILAEKDPDVSTTATSATYTRSPCFPDRTRRRKKPKGWSDLGLADQYRRSFTGGEIHQRHDLCGSLLHIGKELDEVFKFCPLCDCKTDL</sequence>
<protein>
    <submittedName>
        <fullName evidence="1">Uncharacterized protein</fullName>
    </submittedName>
</protein>
<proteinExistence type="predicted"/>
<reference evidence="1" key="1">
    <citation type="journal article" date="2015" name="Front. Microbiol.">
        <title>Combining genomic sequencing methods to explore viral diversity and reveal potential virus-host interactions.</title>
        <authorList>
            <person name="Chow C.E."/>
            <person name="Winget D.M."/>
            <person name="White R.A.III."/>
            <person name="Hallam S.J."/>
            <person name="Suttle C.A."/>
        </authorList>
    </citation>
    <scope>NUCLEOTIDE SEQUENCE</scope>
    <source>
        <strain evidence="1">Anoxic2_4</strain>
    </source>
</reference>
<evidence type="ECO:0000313" key="1">
    <source>
        <dbReference type="EMBL" id="AKH47023.1"/>
    </source>
</evidence>
<organism evidence="1">
    <name type="scientific">uncultured marine virus</name>
    <dbReference type="NCBI Taxonomy" id="186617"/>
    <lineage>
        <taxon>Viruses</taxon>
        <taxon>environmental samples</taxon>
    </lineage>
</organism>
<dbReference type="EMBL" id="KR029588">
    <property type="protein sequence ID" value="AKH47023.1"/>
    <property type="molecule type" value="Genomic_DNA"/>
</dbReference>
<name>A0A0F7L667_9VIRU</name>
<reference evidence="1" key="2">
    <citation type="submission" date="2015-03" db="EMBL/GenBank/DDBJ databases">
        <authorList>
            <person name="Chow C.-E.T."/>
            <person name="Winget D.M."/>
            <person name="White R.A.III."/>
            <person name="Hallam S.J."/>
            <person name="Suttle C.A."/>
        </authorList>
    </citation>
    <scope>NUCLEOTIDE SEQUENCE</scope>
    <source>
        <strain evidence="1">Anoxic2_4</strain>
    </source>
</reference>
<accession>A0A0F7L667</accession>